<reference evidence="4" key="1">
    <citation type="submission" date="2017-02" db="EMBL/GenBank/DDBJ databases">
        <authorList>
            <person name="Daims H."/>
        </authorList>
    </citation>
    <scope>NUCLEOTIDE SEQUENCE [LARGE SCALE GENOMIC DNA]</scope>
</reference>
<gene>
    <name evidence="3" type="ORF">CRENPOLYSF2_4080001</name>
</gene>
<accession>A0A1R4HEC1</accession>
<dbReference type="SMART" id="SM00052">
    <property type="entry name" value="EAL"/>
    <property type="match status" value="1"/>
</dbReference>
<evidence type="ECO:0000313" key="4">
    <source>
        <dbReference type="Proteomes" id="UP000195442"/>
    </source>
</evidence>
<dbReference type="InterPro" id="IPR029787">
    <property type="entry name" value="Nucleotide_cyclase"/>
</dbReference>
<dbReference type="GO" id="GO:0071111">
    <property type="term" value="F:cyclic-guanylate-specific phosphodiesterase activity"/>
    <property type="evidence" value="ECO:0007669"/>
    <property type="project" value="InterPro"/>
</dbReference>
<proteinExistence type="predicted"/>
<organism evidence="3 4">
    <name type="scientific">Crenothrix polyspora</name>
    <dbReference type="NCBI Taxonomy" id="360316"/>
    <lineage>
        <taxon>Bacteria</taxon>
        <taxon>Pseudomonadati</taxon>
        <taxon>Pseudomonadota</taxon>
        <taxon>Gammaproteobacteria</taxon>
        <taxon>Methylococcales</taxon>
        <taxon>Crenotrichaceae</taxon>
        <taxon>Crenothrix</taxon>
    </lineage>
</organism>
<dbReference type="AlphaFoldDB" id="A0A1R4HEC1"/>
<dbReference type="SUPFAM" id="SSF55073">
    <property type="entry name" value="Nucleotide cyclase"/>
    <property type="match status" value="1"/>
</dbReference>
<dbReference type="EMBL" id="FUKJ01000344">
    <property type="protein sequence ID" value="SJM94557.1"/>
    <property type="molecule type" value="Genomic_DNA"/>
</dbReference>
<dbReference type="Gene3D" id="3.20.20.450">
    <property type="entry name" value="EAL domain"/>
    <property type="match status" value="1"/>
</dbReference>
<evidence type="ECO:0000259" key="2">
    <source>
        <dbReference type="PROSITE" id="PS50887"/>
    </source>
</evidence>
<feature type="domain" description="GGDEF" evidence="2">
    <location>
        <begin position="73"/>
        <end position="206"/>
    </location>
</feature>
<dbReference type="CDD" id="cd01948">
    <property type="entry name" value="EAL"/>
    <property type="match status" value="1"/>
</dbReference>
<dbReference type="Pfam" id="PF00563">
    <property type="entry name" value="EAL"/>
    <property type="match status" value="1"/>
</dbReference>
<dbReference type="InterPro" id="IPR035919">
    <property type="entry name" value="EAL_sf"/>
</dbReference>
<dbReference type="CDD" id="cd01949">
    <property type="entry name" value="GGDEF"/>
    <property type="match status" value="1"/>
</dbReference>
<dbReference type="SMART" id="SM00267">
    <property type="entry name" value="GGDEF"/>
    <property type="match status" value="1"/>
</dbReference>
<dbReference type="SUPFAM" id="SSF141868">
    <property type="entry name" value="EAL domain-like"/>
    <property type="match status" value="1"/>
</dbReference>
<dbReference type="InterPro" id="IPR043128">
    <property type="entry name" value="Rev_trsase/Diguanyl_cyclase"/>
</dbReference>
<protein>
    <submittedName>
        <fullName evidence="3">Diguanylate cyclase</fullName>
    </submittedName>
</protein>
<evidence type="ECO:0000259" key="1">
    <source>
        <dbReference type="PROSITE" id="PS50883"/>
    </source>
</evidence>
<name>A0A1R4HEC1_9GAMM</name>
<dbReference type="Gene3D" id="3.30.70.270">
    <property type="match status" value="1"/>
</dbReference>
<evidence type="ECO:0000313" key="3">
    <source>
        <dbReference type="EMBL" id="SJM94557.1"/>
    </source>
</evidence>
<dbReference type="InterPro" id="IPR001633">
    <property type="entry name" value="EAL_dom"/>
</dbReference>
<dbReference type="PROSITE" id="PS50883">
    <property type="entry name" value="EAL"/>
    <property type="match status" value="1"/>
</dbReference>
<dbReference type="Pfam" id="PF00990">
    <property type="entry name" value="GGDEF"/>
    <property type="match status" value="1"/>
</dbReference>
<dbReference type="PROSITE" id="PS50887">
    <property type="entry name" value="GGDEF"/>
    <property type="match status" value="1"/>
</dbReference>
<dbReference type="InterPro" id="IPR050706">
    <property type="entry name" value="Cyclic-di-GMP_PDE-like"/>
</dbReference>
<dbReference type="PANTHER" id="PTHR33121">
    <property type="entry name" value="CYCLIC DI-GMP PHOSPHODIESTERASE PDEF"/>
    <property type="match status" value="1"/>
</dbReference>
<dbReference type="PANTHER" id="PTHR33121:SF23">
    <property type="entry name" value="CYCLIC DI-GMP PHOSPHODIESTERASE PDEB"/>
    <property type="match status" value="1"/>
</dbReference>
<dbReference type="InterPro" id="IPR000160">
    <property type="entry name" value="GGDEF_dom"/>
</dbReference>
<dbReference type="NCBIfam" id="TIGR00254">
    <property type="entry name" value="GGDEF"/>
    <property type="match status" value="1"/>
</dbReference>
<feature type="domain" description="EAL" evidence="1">
    <location>
        <begin position="217"/>
        <end position="464"/>
    </location>
</feature>
<keyword evidence="4" id="KW-1185">Reference proteome</keyword>
<dbReference type="Proteomes" id="UP000195442">
    <property type="component" value="Unassembled WGS sequence"/>
</dbReference>
<sequence>MLTKHHAVGILVLVNTPHKPDFSNSDRKLCDVLAAEAAKLIQARRDSITGLINRRGFTEKLQQAQTMIKKSQTKYSLLFIDIDQFKIINDTSGQKAGDRLLNHVSGLITSTLKDSHAVGRLGADEFGVLLENCDVDKAQQAAEKLCQLINQFRFSYEAKLYDISVCIGVAEMIPEADDFSVALSSANLACNVAKEQGRNRVHVYHPSDKEMIRHENEMHWVSRINLALEQERFQLYRQKILPLNKTPEAEEHYEILLRLKDENGMLIPPFNFIPAAERYNLMSKLDRWVVKNTLAKMALAIQKEPESKLSCSINLSGQSFCEPGFVTFVAEQINHSGVSPQRICLEITETAAVSNLSQTVRFMETLKRLGCSFSLDDFGSGMSSFTYLKTFPVDYLKIDGHFVKTMMTNTVDYAMVKSIHEIGKVMGLKTIAEFVENDDIFQELVRLGIDYGQGYGIGKPEPFE</sequence>